<name>A0ABY5S1X1_9BACL</name>
<dbReference type="Proteomes" id="UP001057877">
    <property type="component" value="Chromosome"/>
</dbReference>
<sequence length="293" mass="32917">MKKSLKEKSADTALYLFMILIIVITLYPFYYCLVMSFNNGHDSNRGGIYLFPRVFTLANYEVAFQNHQMGKALLVTTARTVVGTLSSVLFTAAVAYGLSKENLMFRKFYMIMGITTMYFSGGLIPFYFVLKSLSMLNTFMVFIIPNLFGFFNAILFIAFFKNIPASLKEAARIDGASEAFVFFRIVLRLSTPILATIALFNGIGQWNSWFDSQFFTTNPNLKTLQLILFETIALAAGQEKLKQQLGVTNESAAYTLESIRYATMMIAIGPIIAIYPFITKYFTKGIMLGAVKG</sequence>
<keyword evidence="10" id="KW-1185">Reference proteome</keyword>
<evidence type="ECO:0000256" key="6">
    <source>
        <dbReference type="ARBA" id="ARBA00023136"/>
    </source>
</evidence>
<feature type="transmembrane region" description="Helical" evidence="7">
    <location>
        <begin position="108"/>
        <end position="130"/>
    </location>
</feature>
<feature type="transmembrane region" description="Helical" evidence="7">
    <location>
        <begin position="72"/>
        <end position="96"/>
    </location>
</feature>
<evidence type="ECO:0000313" key="9">
    <source>
        <dbReference type="EMBL" id="UVI27443.1"/>
    </source>
</evidence>
<feature type="transmembrane region" description="Helical" evidence="7">
    <location>
        <begin position="136"/>
        <end position="160"/>
    </location>
</feature>
<feature type="domain" description="ABC transmembrane type-1" evidence="8">
    <location>
        <begin position="73"/>
        <end position="283"/>
    </location>
</feature>
<dbReference type="InterPro" id="IPR000515">
    <property type="entry name" value="MetI-like"/>
</dbReference>
<keyword evidence="2" id="KW-0813">Transport</keyword>
<keyword evidence="5 7" id="KW-1133">Transmembrane helix</keyword>
<dbReference type="PROSITE" id="PS50928">
    <property type="entry name" value="ABC_TM1"/>
    <property type="match status" value="1"/>
</dbReference>
<feature type="transmembrane region" description="Helical" evidence="7">
    <location>
        <begin position="12"/>
        <end position="30"/>
    </location>
</feature>
<dbReference type="PANTHER" id="PTHR43744">
    <property type="entry name" value="ABC TRANSPORTER PERMEASE PROTEIN MG189-RELATED-RELATED"/>
    <property type="match status" value="1"/>
</dbReference>
<feature type="transmembrane region" description="Helical" evidence="7">
    <location>
        <begin position="181"/>
        <end position="203"/>
    </location>
</feature>
<evidence type="ECO:0000256" key="7">
    <source>
        <dbReference type="SAM" id="Phobius"/>
    </source>
</evidence>
<organism evidence="9 10">
    <name type="scientific">Paenibacillus spongiae</name>
    <dbReference type="NCBI Taxonomy" id="2909671"/>
    <lineage>
        <taxon>Bacteria</taxon>
        <taxon>Bacillati</taxon>
        <taxon>Bacillota</taxon>
        <taxon>Bacilli</taxon>
        <taxon>Bacillales</taxon>
        <taxon>Paenibacillaceae</taxon>
        <taxon>Paenibacillus</taxon>
    </lineage>
</organism>
<evidence type="ECO:0000256" key="5">
    <source>
        <dbReference type="ARBA" id="ARBA00022989"/>
    </source>
</evidence>
<evidence type="ECO:0000259" key="8">
    <source>
        <dbReference type="PROSITE" id="PS50928"/>
    </source>
</evidence>
<dbReference type="CDD" id="cd06261">
    <property type="entry name" value="TM_PBP2"/>
    <property type="match status" value="1"/>
</dbReference>
<comment type="subcellular location">
    <subcellularLocation>
        <location evidence="1">Cell membrane</location>
        <topology evidence="1">Multi-pass membrane protein</topology>
    </subcellularLocation>
</comment>
<protein>
    <submittedName>
        <fullName evidence="9">Carbohydrate ABC transporter permease</fullName>
    </submittedName>
</protein>
<evidence type="ECO:0000256" key="4">
    <source>
        <dbReference type="ARBA" id="ARBA00022692"/>
    </source>
</evidence>
<evidence type="ECO:0000256" key="1">
    <source>
        <dbReference type="ARBA" id="ARBA00004651"/>
    </source>
</evidence>
<keyword evidence="3" id="KW-1003">Cell membrane</keyword>
<dbReference type="SUPFAM" id="SSF161098">
    <property type="entry name" value="MetI-like"/>
    <property type="match status" value="1"/>
</dbReference>
<gene>
    <name evidence="9" type="ORF">L1F29_18405</name>
</gene>
<dbReference type="Gene3D" id="1.10.3720.10">
    <property type="entry name" value="MetI-like"/>
    <property type="match status" value="1"/>
</dbReference>
<dbReference type="InterPro" id="IPR035906">
    <property type="entry name" value="MetI-like_sf"/>
</dbReference>
<proteinExistence type="predicted"/>
<keyword evidence="4 7" id="KW-0812">Transmembrane</keyword>
<dbReference type="EMBL" id="CP091430">
    <property type="protein sequence ID" value="UVI27443.1"/>
    <property type="molecule type" value="Genomic_DNA"/>
</dbReference>
<accession>A0ABY5S1X1</accession>
<evidence type="ECO:0000256" key="2">
    <source>
        <dbReference type="ARBA" id="ARBA00022448"/>
    </source>
</evidence>
<feature type="transmembrane region" description="Helical" evidence="7">
    <location>
        <begin position="259"/>
        <end position="278"/>
    </location>
</feature>
<dbReference type="RefSeq" id="WP_258383531.1">
    <property type="nucleotide sequence ID" value="NZ_CP091430.1"/>
</dbReference>
<evidence type="ECO:0000256" key="3">
    <source>
        <dbReference type="ARBA" id="ARBA00022475"/>
    </source>
</evidence>
<reference evidence="9" key="1">
    <citation type="submission" date="2022-01" db="EMBL/GenBank/DDBJ databases">
        <title>Paenibacillus spongiae sp. nov., isolated from marine sponge.</title>
        <authorList>
            <person name="Li Z."/>
            <person name="Zhang M."/>
        </authorList>
    </citation>
    <scope>NUCLEOTIDE SEQUENCE</scope>
    <source>
        <strain evidence="9">PHS-Z3</strain>
    </source>
</reference>
<keyword evidence="6 7" id="KW-0472">Membrane</keyword>
<dbReference type="PANTHER" id="PTHR43744:SF9">
    <property type="entry name" value="POLYGALACTURONAN_RHAMNOGALACTURONAN TRANSPORT SYSTEM PERMEASE PROTEIN YTCP"/>
    <property type="match status" value="1"/>
</dbReference>
<evidence type="ECO:0000313" key="10">
    <source>
        <dbReference type="Proteomes" id="UP001057877"/>
    </source>
</evidence>